<reference evidence="5 6" key="1">
    <citation type="submission" date="2024-10" db="EMBL/GenBank/DDBJ databases">
        <title>Updated reference genomes for cyclostephanoid diatoms.</title>
        <authorList>
            <person name="Roberts W.R."/>
            <person name="Alverson A.J."/>
        </authorList>
    </citation>
    <scope>NUCLEOTIDE SEQUENCE [LARGE SCALE GENOMIC DNA]</scope>
    <source>
        <strain evidence="5 6">AJA232-27</strain>
    </source>
</reference>
<dbReference type="InterPro" id="IPR006597">
    <property type="entry name" value="Sel1-like"/>
</dbReference>
<dbReference type="InterPro" id="IPR011990">
    <property type="entry name" value="TPR-like_helical_dom_sf"/>
</dbReference>
<feature type="region of interest" description="Disordered" evidence="4">
    <location>
        <begin position="340"/>
        <end position="363"/>
    </location>
</feature>
<dbReference type="PROSITE" id="PS50005">
    <property type="entry name" value="TPR"/>
    <property type="match status" value="18"/>
</dbReference>
<feature type="compositionally biased region" description="Low complexity" evidence="4">
    <location>
        <begin position="268"/>
        <end position="292"/>
    </location>
</feature>
<dbReference type="Pfam" id="PF13424">
    <property type="entry name" value="TPR_12"/>
    <property type="match status" value="14"/>
</dbReference>
<feature type="repeat" description="TPR" evidence="3">
    <location>
        <begin position="3491"/>
        <end position="3524"/>
    </location>
</feature>
<organism evidence="5 6">
    <name type="scientific">Discostella pseudostelligera</name>
    <dbReference type="NCBI Taxonomy" id="259834"/>
    <lineage>
        <taxon>Eukaryota</taxon>
        <taxon>Sar</taxon>
        <taxon>Stramenopiles</taxon>
        <taxon>Ochrophyta</taxon>
        <taxon>Bacillariophyta</taxon>
        <taxon>Coscinodiscophyceae</taxon>
        <taxon>Thalassiosirophycidae</taxon>
        <taxon>Stephanodiscales</taxon>
        <taxon>Stephanodiscaceae</taxon>
        <taxon>Discostella</taxon>
    </lineage>
</organism>
<feature type="repeat" description="TPR" evidence="3">
    <location>
        <begin position="2389"/>
        <end position="2422"/>
    </location>
</feature>
<feature type="region of interest" description="Disordered" evidence="4">
    <location>
        <begin position="246"/>
        <end position="295"/>
    </location>
</feature>
<feature type="repeat" description="TPR" evidence="3">
    <location>
        <begin position="2894"/>
        <end position="2927"/>
    </location>
</feature>
<feature type="repeat" description="TPR" evidence="3">
    <location>
        <begin position="4259"/>
        <end position="4292"/>
    </location>
</feature>
<feature type="repeat" description="TPR" evidence="3">
    <location>
        <begin position="2810"/>
        <end position="2843"/>
    </location>
</feature>
<feature type="repeat" description="TPR" evidence="3">
    <location>
        <begin position="3614"/>
        <end position="3647"/>
    </location>
</feature>
<gene>
    <name evidence="5" type="ORF">ACHAWU_002871</name>
</gene>
<dbReference type="SUPFAM" id="SSF48452">
    <property type="entry name" value="TPR-like"/>
    <property type="match status" value="17"/>
</dbReference>
<dbReference type="InterPro" id="IPR019734">
    <property type="entry name" value="TPR_rpt"/>
</dbReference>
<feature type="repeat" description="TPR" evidence="3">
    <location>
        <begin position="4347"/>
        <end position="4380"/>
    </location>
</feature>
<evidence type="ECO:0000313" key="6">
    <source>
        <dbReference type="Proteomes" id="UP001530293"/>
    </source>
</evidence>
<feature type="compositionally biased region" description="Basic and acidic residues" evidence="4">
    <location>
        <begin position="1"/>
        <end position="14"/>
    </location>
</feature>
<dbReference type="Gene3D" id="1.25.40.10">
    <property type="entry name" value="Tetratricopeptide repeat domain"/>
    <property type="match status" value="20"/>
</dbReference>
<feature type="compositionally biased region" description="Low complexity" evidence="4">
    <location>
        <begin position="133"/>
        <end position="142"/>
    </location>
</feature>
<feature type="compositionally biased region" description="Basic residues" evidence="4">
    <location>
        <begin position="53"/>
        <end position="63"/>
    </location>
</feature>
<feature type="repeat" description="TPR" evidence="3">
    <location>
        <begin position="1629"/>
        <end position="1662"/>
    </location>
</feature>
<evidence type="ECO:0008006" key="7">
    <source>
        <dbReference type="Google" id="ProtNLM"/>
    </source>
</evidence>
<comment type="caution">
    <text evidence="5">The sequence shown here is derived from an EMBL/GenBank/DDBJ whole genome shotgun (WGS) entry which is preliminary data.</text>
</comment>
<evidence type="ECO:0000256" key="3">
    <source>
        <dbReference type="PROSITE-ProRule" id="PRU00339"/>
    </source>
</evidence>
<feature type="repeat" description="TPR" evidence="3">
    <location>
        <begin position="2770"/>
        <end position="2803"/>
    </location>
</feature>
<proteinExistence type="predicted"/>
<feature type="repeat" description="TPR" evidence="3">
    <location>
        <begin position="3732"/>
        <end position="3765"/>
    </location>
</feature>
<feature type="region of interest" description="Disordered" evidence="4">
    <location>
        <begin position="1"/>
        <end position="100"/>
    </location>
</feature>
<name>A0ABD3M044_9STRA</name>
<evidence type="ECO:0000313" key="5">
    <source>
        <dbReference type="EMBL" id="KAL3757032.1"/>
    </source>
</evidence>
<feature type="repeat" description="TPR" evidence="3">
    <location>
        <begin position="3967"/>
        <end position="4000"/>
    </location>
</feature>
<sequence length="4593" mass="513601">MDPPERSRNDERRGGGGGGSSVGDRHGSGSVRRTAVMTRMPSSSSSLRSDSSHRRRRRRRQRSHQQQPPNEREAPLLVPTTSSGQSTSSSGKRAPRRRSVSANDLEYFAAAIEQDTDTPHSDDDYIDDHGYGSASRMMTSRRASPHYDNRFNKVGATTASGRRNSNNSNNNSIAGGSLRSLPSYDSLLRRQQRKSSHPSSQLHRHLVQKNRQQIMDHSYRADDSHDYDYDHYSYDDDDDTASVFSTASSSYSHHQNQHYRHHHHHHYSNSNRRMSHSPSVTSRTSQSSHNSSFRIPKKRYRNVVVVGSENNKQRQQRYQYESDDSICSLLSLVGGGATGDDVNNDMSSSSSSAASSSDEASIGSCCEDAIRKEGERMVMEFAETMSRLESLGLGINSTDDDDEDAGVGNVVGCRSHDADEGAFDAKDPGGNSNNKDCPWWIQELEEEGWFQHDTSTVPQTGRQSSAALGGEADTDLNDVLGDGHERECVGAAVDQERRPNPQLDDCDTSTVGDEDVGDWEERLWALARAHYLEYYGRETHDSLPELKATNPAEVDEQTLKEQEQYYRLNYELEQKGVLEFRSILLKCVETYVHAFHGRVGDISNNEQAENHADELEAEGKSLAKDQKCTADPISLKVYPYIPLSIARGLFLEVIKIADSDSNSRVVESGRRVDEPATKLTRKAAIVTSVLVDGTLNIFRRYQVITPMKPTIEHGKDSANKERKRLNNNRAKKDLSDARAELEDFLYGEMLDGEIGVEEAKSSETLEANEVEIRIRYHVVRLVLNRVEQNSESDTAIDPFWAKSAICQVLLSNTRACTKSEAGNNPNHDGGEERSLPLPTTKSQPMAQSYIMRYSPMFLLRALQYQTGRSSATSHYNGNSPLPTATGLGGSLVVSMNDLQDLLYDESFIRGRVEFQGPYDATITHLSNWQGVSSFLNGVEKFNKLDNDGTQTAVKVLDDEKSYDRLAALISSVLRSHLETMLDTTGCNDIRARKCNIHVDSTDIPGRGRRDSDGGISSQNFSEIASNCIETGRALHHLGVCLGRRQRDCVRSQHSWQAVCSGDESTSVSLEVTSYKNALDAYRAAMTVLSKAESVALLNKTTAVENGRRGKRSMTGKMKQDSEISAMPSTALQDIRVAKSSVELHLADTLNCLGFCHDKLFEYDKSLLAYRESLSLYVKHLGSSHKMVSKVLHNMGAIHVEQSQWREATSCFRQCLAILKQKSGKERTTNHITNRSEENHQICITLQCLGNALAELGEYDASIACFEEIINSPDRPDLIAMDVHSQMGGVHLSQASKLSREFHRLCHSLLCSDSEDQQCEDPGLILDRQVRLERLGKDSFIKSIHSRRQLCYTSPGNLAMHTDKVFLQENVAKSQNSDEYEVLAVFPVSDETSPSHVASLAKDLLAMGRLEFRSRSYQAALSYFWESLLLSCLLISQRLDDVDTARKVSDLLVVDSTLLESEGALFQVSEKHVGLIGSIGILSSIMDFASVEFVQVLFLIGVSYTRTHKFDIAHSALHKALTLLKERSPAEITYEANETLDEVIVQLDIAHLLLRIGFVDSERGHIEVAASRYMKAIQVFSATSKRPYFTSGIVESADSDQKITGVSQISPLVPEMQCKEIGLLIKNGLACAYHRLGVTYAERGRNDDAMNCFEDSARMFKEIKAVTDKFLNWKSVNLFPFASRCFWEEPSAIETALLLSDINERSGSICMDMDPELFSLQCFERSVGMRELVTLKAGSISNVDSESSIESFDESEWNRKNVCVYSAMLLLLERSEKAQDSVNAPADDVSMLNDGCMPSKGDICFRLGDFQVMLGQFEDAIDSYKKAEELAVGILGTKEHAIIMNILHNMGNAYRSIAASSSYGRRRAKEEAVACYSESMRISQALYGKHHVKFAEILQSLAVLHSGVGNLWLAISMDENIDTNDDEVAYKYFKEALTIRRKENSSMNDLEVAFILHQLGDLCLRNSSIGVDDTPGDTDTLKLLNDAINYLSESLNIRRILLHQYHTSIADTYQSVGVARLNLALTFKNGGDKMDSETRKALKSLTSALEIRKSNQSRKGSDSVLAEAHCLFHLGRVEETNSNYDGAKAYYINALRLLQTEGEHKSTLVSKNIDLAATAGLDGKLIIELEAINLWVARVLYHVAAIRKVDGNFDDCVSCYKEALRLRCGCKSADKYGLFDARANCSLAQVLQDHGDYDKSIECYSQSLRAYVAHFGKDCIYVAEILTGLGKSFAQKLVFNKTIQCYNKAMRVYENCDGAALKEKKGLLHREIAVTLQRLDGVHVFDVLGHYRSCVVFLEEFSERQVEQESTHGLNKQLLHCYSEMLVVLRQVLGVERDLNIKGELYEEIEDVLHRMGNLHASFAQYDEALNCFIEVLPTQRNANEKLRVADILFNMGNIYLEQGHYEKSLECLRESYDITKEVLGDDNRELHPTMYLISIAMTSLSDSESALAWLTHSLAVLSSNDSGIENVKDAATRGKMLCQMGTVYEQIGDRKMAFSCFQESIQLLTSTRRDDRELSNALNSMGNLLRSDSNNNRALDCYYKSLTIRDELGDELMIANTKNNIGAVLSAEKVFDHAMAFSAQALRIKTDRLGCECVETGRALVNMGQLYLDQQLYSRAEKYFGQGLKIFRNFRCEDDPDIGLCLHKFGVIKEALFDDASALDYYLEAIHIFKNINGFEKNVTMASSLHNAALIYMRQSDFHSALDCMTESLHTKLSAFGSCHRETSESQHFLGIIYLEMKDADSAHLHLTNALNTRRECSGANHLDVARTLFGLGHTHFTRDEFEDAIECLSEALRISRRLGSSEAESKAELQLGTSYQELGSFETAIRHLLEALNLMSSSPESSRVDVAQALFRLGICLCETGQLSQSLEKFNECLEMRKLLLGNLHIECANTYESIGIVQQKIECHEEAINSFERALAIKKTSLDEDDEDISVLLHFIGMSLFALEKFEEAVVYFKDSSERKKTHHGRADGEYAMSVIGLASAYAKIGDEYLSVECYREAIESGGLSSDSWELGVAHKFLARYFLDQGMHTLSIERYREAVSIFEWHINNTPGSETEHETLAQCYSHLLELEDEVAGPLSENRAELCYKLANCYLHANKLEDAVVMYREAIMIQTQLFGAEHLSVANSLHNIGNCYRNQSDFEKSAECLANSLSLLRKNFEEENEEVADTCHCLALTLMAKCELEEATSLFETSLAIWKKNPGKSNLKIASTLNNLALIGQMRGTWNSALANCNDALNMQRLTVGEGNSMMAGTLECMGRIYMDKREFEPAIQCFCKCLAHKQELQLECGIIYRTRGEALKSRDMFINAEDYSAKQLGLIVSQSGEIDLQTLTTKLQERKRDTNDRHLLSLAEQVMFHGLVLMNLEKFDGALQCLRFSNVIFQAKYGSDHLTIAANFHHTGFVLEKISDMPNSRHGLEEALELLTESFRIRRLHLVDSHSDLEESLLCLGRVHHKLGNIGDALHFLTDAVKSRDIRFGRTHLIDDDADAVLRVGQLQQQSGKLRQALDSFDQCLDIRRKIAGSQHPSVGEILFYIGNLLREIGDLDSAQKKFEESLEIARQIDPKSIEVADTLFSLGALHTEKKQFSFALDSYLASLQIQKAKGSKSALAEILNNIGITYFEMKELDKALIYHEEALESLRQELGDDHADVAFCWYSIGAIHQENGDQAYALACFQQAVSIERSELYLQSLGVCLVAIGDDENAYVCLDEALRMKVLDGSSESDDDLAEIKRHLGIILMRRKKFDEALRYFEEALKLKLAQCGESEKDTINLIQCFDGALEVTAALFGNQHIKYGHLLHRKANFFGAKKDHSLAIEAYVEALRIYKEEHGDSHLSVANTLFNLGISLNGKGSPDKAVRCFKKALRITKARLGEDHLDVADTYEQIAESYKVLLRYHDAKSYYENALAVRKQSIGWIDVKSAAIMHELGKLHISEGVWVDAEKAFEESLRIRTKQLGRDDPVVAESMYSLGLMYMERNDHKKALNYFEGSLRIRKSKLANSAQLADSFHSLGAVHCAVGNVCKSLFCYDKAIQIFTEVHGKANDRVASSLVGKGKCFSSDKQYRKALSCFSECLDVRKSVDGPTLSKESGDVLLLIGDAYSQLGDIFNASTSFASALAIYRQTHGSKHQIVADVLQKMADLYVKVGEFECGYSCVNESLAIRKVLVGDDDITTGDSLYCQGRILYEWKNDDVAIHCFERAREIYQKLGKQINVANSNFFLGCISERKGDFELAAQNLQASLSGRREHLDELDSEIAVTLARLGRVYSKKSEFGLAVSAYSDCLRIREANSGAGKTSQIEVADALFDLGTALQKSMDTQRSAQLFTDALKVYRHHLDNPNDVKIAKCHFCLGEIYESTNELTEAMSSLDQAISIYESHVGTDPKEKEIIAESKVHVYSGKAETLFCIAIVKERLGDQDTALNQYRRAMRIYKSLFGLDSLHVGKILYRLGMLKGRSGSIDKAMILLDESLRIRILHLGNSHVDVAETLFGMGVILEKRKDYGAAMKAYSDCLRIRSSKFGSDSMEVAEVVVNIGVVRGNKGDFSGALKSWNKALSIYRKKGLGDDEELVATVIGHQRLANQQLRRSGKNRH</sequence>
<feature type="repeat" description="TPR" evidence="3">
    <location>
        <begin position="3841"/>
        <end position="3874"/>
    </location>
</feature>
<evidence type="ECO:0000256" key="2">
    <source>
        <dbReference type="ARBA" id="ARBA00022803"/>
    </source>
</evidence>
<keyword evidence="6" id="KW-1185">Reference proteome</keyword>
<feature type="compositionally biased region" description="Low complexity" evidence="4">
    <location>
        <begin position="347"/>
        <end position="357"/>
    </location>
</feature>
<dbReference type="EMBL" id="JALLBG020000273">
    <property type="protein sequence ID" value="KAL3757032.1"/>
    <property type="molecule type" value="Genomic_DNA"/>
</dbReference>
<feature type="repeat" description="TPR" evidence="3">
    <location>
        <begin position="3130"/>
        <end position="3163"/>
    </location>
</feature>
<dbReference type="Proteomes" id="UP001530293">
    <property type="component" value="Unassembled WGS sequence"/>
</dbReference>
<feature type="repeat" description="TPR" evidence="3">
    <location>
        <begin position="4487"/>
        <end position="4520"/>
    </location>
</feature>
<feature type="compositionally biased region" description="Basic residues" evidence="4">
    <location>
        <begin position="255"/>
        <end position="267"/>
    </location>
</feature>
<evidence type="ECO:0000256" key="1">
    <source>
        <dbReference type="ARBA" id="ARBA00022737"/>
    </source>
</evidence>
<feature type="compositionally biased region" description="Polar residues" evidence="4">
    <location>
        <begin position="817"/>
        <end position="826"/>
    </location>
</feature>
<dbReference type="Pfam" id="PF13181">
    <property type="entry name" value="TPR_8"/>
    <property type="match status" value="2"/>
</dbReference>
<feature type="region of interest" description="Disordered" evidence="4">
    <location>
        <begin position="817"/>
        <end position="841"/>
    </location>
</feature>
<dbReference type="PANTHER" id="PTHR45641:SF19">
    <property type="entry name" value="NEPHROCYSTIN-3"/>
    <property type="match status" value="1"/>
</dbReference>
<feature type="compositionally biased region" description="Low complexity" evidence="4">
    <location>
        <begin position="80"/>
        <end position="91"/>
    </location>
</feature>
<feature type="repeat" description="TPR" evidence="3">
    <location>
        <begin position="2478"/>
        <end position="2511"/>
    </location>
</feature>
<feature type="compositionally biased region" description="Basic and acidic residues" evidence="4">
    <location>
        <begin position="117"/>
        <end position="130"/>
    </location>
</feature>
<protein>
    <recommendedName>
        <fullName evidence="7">Clu domain-containing protein</fullName>
    </recommendedName>
</protein>
<feature type="repeat" description="TPR" evidence="3">
    <location>
        <begin position="4529"/>
        <end position="4562"/>
    </location>
</feature>
<accession>A0ABD3M044</accession>
<feature type="compositionally biased region" description="Basic residues" evidence="4">
    <location>
        <begin position="190"/>
        <end position="208"/>
    </location>
</feature>
<feature type="repeat" description="TPR" evidence="3">
    <location>
        <begin position="3533"/>
        <end position="3566"/>
    </location>
</feature>
<feature type="region of interest" description="Disordered" evidence="4">
    <location>
        <begin position="112"/>
        <end position="208"/>
    </location>
</feature>
<dbReference type="SMART" id="SM00028">
    <property type="entry name" value="TPR"/>
    <property type="match status" value="56"/>
</dbReference>
<dbReference type="PANTHER" id="PTHR45641">
    <property type="entry name" value="TETRATRICOPEPTIDE REPEAT PROTEIN (AFU_ORTHOLOGUE AFUA_6G03870)"/>
    <property type="match status" value="1"/>
</dbReference>
<evidence type="ECO:0000256" key="4">
    <source>
        <dbReference type="SAM" id="MobiDB-lite"/>
    </source>
</evidence>
<keyword evidence="2 3" id="KW-0802">TPR repeat</keyword>
<dbReference type="Pfam" id="PF13374">
    <property type="entry name" value="TPR_10"/>
    <property type="match status" value="1"/>
</dbReference>
<dbReference type="PROSITE" id="PS50293">
    <property type="entry name" value="TPR_REGION"/>
    <property type="match status" value="1"/>
</dbReference>
<keyword evidence="1" id="KW-0677">Repeat</keyword>
<feature type="repeat" description="TPR" evidence="3">
    <location>
        <begin position="3656"/>
        <end position="3689"/>
    </location>
</feature>
<dbReference type="SMART" id="SM00671">
    <property type="entry name" value="SEL1"/>
    <property type="match status" value="7"/>
</dbReference>